<reference evidence="3" key="1">
    <citation type="submission" date="2014-04" db="EMBL/GenBank/DDBJ databases">
        <title>Evolutionary Origins and Diversification of the Mycorrhizal Mutualists.</title>
        <authorList>
            <consortium name="DOE Joint Genome Institute"/>
            <consortium name="Mycorrhizal Genomics Consortium"/>
            <person name="Kohler A."/>
            <person name="Kuo A."/>
            <person name="Nagy L.G."/>
            <person name="Floudas D."/>
            <person name="Copeland A."/>
            <person name="Barry K.W."/>
            <person name="Cichocki N."/>
            <person name="Veneault-Fourrey C."/>
            <person name="LaButti K."/>
            <person name="Lindquist E.A."/>
            <person name="Lipzen A."/>
            <person name="Lundell T."/>
            <person name="Morin E."/>
            <person name="Murat C."/>
            <person name="Riley R."/>
            <person name="Ohm R."/>
            <person name="Sun H."/>
            <person name="Tunlid A."/>
            <person name="Henrissat B."/>
            <person name="Grigoriev I.V."/>
            <person name="Hibbett D.S."/>
            <person name="Martin F."/>
        </authorList>
    </citation>
    <scope>NUCLEOTIDE SEQUENCE [LARGE SCALE GENOMIC DNA]</scope>
    <source>
        <strain evidence="3">FD-334 SS-4</strain>
    </source>
</reference>
<name>A0A0D2NJF8_HYPSF</name>
<dbReference type="EMBL" id="KN817582">
    <property type="protein sequence ID" value="KJA19034.1"/>
    <property type="molecule type" value="Genomic_DNA"/>
</dbReference>
<evidence type="ECO:0000256" key="1">
    <source>
        <dbReference type="SAM" id="Coils"/>
    </source>
</evidence>
<sequence length="557" mass="61483">MGHAELSSKSVLEALLKTNRPPTDQETAIIRESMALINAKLKGVEAHISEMIAHIQELKAQVEQAETKLRCLREEEASILETLADHRRIFSPFRNLPDDVLLDIFAACVEGEIPTLSFHVTPLPYTLAQISRGIRRIVLATPSIWASINIRTDFSSIDEVSADIKPYSILAAKAIEWLERAGGMSLTVYMQDPSFPCLSLLDPERSDPSCILFDTLLLYSARWKHIQFESTCIVRTLSAPLLRISALMAADVPLLESISLRFQSGASAFRNSPLLLIPTLKRLELNTNWADVSNPHCVVVSEFTVSWAILTSITIHADSYFHVSSVGAIAMILRQTKCLVFCDIAVGPGQGESQGEISLPWLKVLRLAEGMFAVTPSGAASILDLINAPILATLILPEPSLKISVSKFLKRTPNVQELSLSHFRTEGALTDISELLRHCPSLSVLSLRAAPWPTAESSFDGNRFLRAFVDDDGAGVTCPHLQYFECAGKITFTLQTLRQFLQAKHRAGIPPPNCLSPWKRVAIDMSGISELETHQQMLDLVSQEQAMGLDIYAHVKD</sequence>
<keyword evidence="3" id="KW-1185">Reference proteome</keyword>
<accession>A0A0D2NJF8</accession>
<dbReference type="STRING" id="945553.A0A0D2NJF8"/>
<dbReference type="InterPro" id="IPR032675">
    <property type="entry name" value="LRR_dom_sf"/>
</dbReference>
<dbReference type="SUPFAM" id="SSF52047">
    <property type="entry name" value="RNI-like"/>
    <property type="match status" value="1"/>
</dbReference>
<organism evidence="2 3">
    <name type="scientific">Hypholoma sublateritium (strain FD-334 SS-4)</name>
    <dbReference type="NCBI Taxonomy" id="945553"/>
    <lineage>
        <taxon>Eukaryota</taxon>
        <taxon>Fungi</taxon>
        <taxon>Dikarya</taxon>
        <taxon>Basidiomycota</taxon>
        <taxon>Agaricomycotina</taxon>
        <taxon>Agaricomycetes</taxon>
        <taxon>Agaricomycetidae</taxon>
        <taxon>Agaricales</taxon>
        <taxon>Agaricineae</taxon>
        <taxon>Strophariaceae</taxon>
        <taxon>Hypholoma</taxon>
    </lineage>
</organism>
<keyword evidence="1" id="KW-0175">Coiled coil</keyword>
<dbReference type="OrthoDB" id="3365698at2759"/>
<dbReference type="Gene3D" id="3.80.10.10">
    <property type="entry name" value="Ribonuclease Inhibitor"/>
    <property type="match status" value="1"/>
</dbReference>
<proteinExistence type="predicted"/>
<dbReference type="Proteomes" id="UP000054270">
    <property type="component" value="Unassembled WGS sequence"/>
</dbReference>
<evidence type="ECO:0008006" key="4">
    <source>
        <dbReference type="Google" id="ProtNLM"/>
    </source>
</evidence>
<protein>
    <recommendedName>
        <fullName evidence="4">F-box domain-containing protein</fullName>
    </recommendedName>
</protein>
<dbReference type="AlphaFoldDB" id="A0A0D2NJF8"/>
<gene>
    <name evidence="2" type="ORF">HYPSUDRAFT_44697</name>
</gene>
<evidence type="ECO:0000313" key="2">
    <source>
        <dbReference type="EMBL" id="KJA19034.1"/>
    </source>
</evidence>
<evidence type="ECO:0000313" key="3">
    <source>
        <dbReference type="Proteomes" id="UP000054270"/>
    </source>
</evidence>
<feature type="coiled-coil region" evidence="1">
    <location>
        <begin position="41"/>
        <end position="82"/>
    </location>
</feature>